<name>C7GB60_9FIRM</name>
<evidence type="ECO:0000313" key="2">
    <source>
        <dbReference type="Proteomes" id="UP000004828"/>
    </source>
</evidence>
<proteinExistence type="predicted"/>
<protein>
    <submittedName>
        <fullName evidence="1">Uncharacterized protein</fullName>
    </submittedName>
</protein>
<accession>C7GB60</accession>
<sequence length="99" mass="11053">MQKAPNRQRKKQKLSCSIPTLSTLPMMILSAAKPILPSRERTGLTVRARIHHRKMKIVRTARTSALCAVSVCMRTIAKNETSYQALNLVSQIRLLGVSP</sequence>
<evidence type="ECO:0000313" key="1">
    <source>
        <dbReference type="EMBL" id="EEV00903.1"/>
    </source>
</evidence>
<gene>
    <name evidence="1" type="ORF">ROSINTL182_07144</name>
</gene>
<dbReference type="EMBL" id="ABYJ02000101">
    <property type="protein sequence ID" value="EEV00903.1"/>
    <property type="molecule type" value="Genomic_DNA"/>
</dbReference>
<dbReference type="HOGENOM" id="CLU_2318365_0_0_9"/>
<reference evidence="1 2" key="1">
    <citation type="submission" date="2009-08" db="EMBL/GenBank/DDBJ databases">
        <authorList>
            <person name="Weinstock G."/>
            <person name="Sodergren E."/>
            <person name="Clifton S."/>
            <person name="Fulton L."/>
            <person name="Fulton B."/>
            <person name="Courtney L."/>
            <person name="Fronick C."/>
            <person name="Harrison M."/>
            <person name="Strong C."/>
            <person name="Farmer C."/>
            <person name="Delahaunty K."/>
            <person name="Markovic C."/>
            <person name="Hall O."/>
            <person name="Minx P."/>
            <person name="Tomlinson C."/>
            <person name="Mitreva M."/>
            <person name="Nelson J."/>
            <person name="Hou S."/>
            <person name="Wollam A."/>
            <person name="Pepin K.H."/>
            <person name="Johnson M."/>
            <person name="Bhonagiri V."/>
            <person name="Nash W.E."/>
            <person name="Warren W."/>
            <person name="Chinwalla A."/>
            <person name="Mardis E.R."/>
            <person name="Wilson R.K."/>
        </authorList>
    </citation>
    <scope>NUCLEOTIDE SEQUENCE [LARGE SCALE GENOMIC DNA]</scope>
    <source>
        <strain evidence="1 2">L1-82</strain>
    </source>
</reference>
<dbReference type="Proteomes" id="UP000004828">
    <property type="component" value="Unassembled WGS sequence"/>
</dbReference>
<dbReference type="AlphaFoldDB" id="C7GB60"/>
<organism evidence="1 2">
    <name type="scientific">Roseburia intestinalis L1-82</name>
    <dbReference type="NCBI Taxonomy" id="536231"/>
    <lineage>
        <taxon>Bacteria</taxon>
        <taxon>Bacillati</taxon>
        <taxon>Bacillota</taxon>
        <taxon>Clostridia</taxon>
        <taxon>Lachnospirales</taxon>
        <taxon>Lachnospiraceae</taxon>
        <taxon>Roseburia</taxon>
    </lineage>
</organism>
<comment type="caution">
    <text evidence="1">The sequence shown here is derived from an EMBL/GenBank/DDBJ whole genome shotgun (WGS) entry which is preliminary data.</text>
</comment>